<name>A0A2H1WL95_SPOFR</name>
<dbReference type="EMBL" id="ODYU01009435">
    <property type="protein sequence ID" value="SOQ53860.1"/>
    <property type="molecule type" value="Genomic_DNA"/>
</dbReference>
<feature type="compositionally biased region" description="Low complexity" evidence="1">
    <location>
        <begin position="100"/>
        <end position="115"/>
    </location>
</feature>
<feature type="compositionally biased region" description="Basic residues" evidence="1">
    <location>
        <begin position="116"/>
        <end position="152"/>
    </location>
</feature>
<reference evidence="2" key="1">
    <citation type="submission" date="2016-07" db="EMBL/GenBank/DDBJ databases">
        <authorList>
            <person name="Bretaudeau A."/>
        </authorList>
    </citation>
    <scope>NUCLEOTIDE SEQUENCE</scope>
    <source>
        <strain evidence="2">Rice</strain>
        <tissue evidence="2">Whole body</tissue>
    </source>
</reference>
<evidence type="ECO:0000313" key="2">
    <source>
        <dbReference type="EMBL" id="SOQ53860.1"/>
    </source>
</evidence>
<accession>A0A2H1WL95</accession>
<protein>
    <submittedName>
        <fullName evidence="2">SFRICE_005782</fullName>
    </submittedName>
</protein>
<proteinExistence type="predicted"/>
<dbReference type="AlphaFoldDB" id="A0A2H1WL95"/>
<feature type="region of interest" description="Disordered" evidence="1">
    <location>
        <begin position="87"/>
        <end position="165"/>
    </location>
</feature>
<gene>
    <name evidence="2" type="ORF">SFRICE_005782</name>
</gene>
<organism evidence="2">
    <name type="scientific">Spodoptera frugiperda</name>
    <name type="common">Fall armyworm</name>
    <dbReference type="NCBI Taxonomy" id="7108"/>
    <lineage>
        <taxon>Eukaryota</taxon>
        <taxon>Metazoa</taxon>
        <taxon>Ecdysozoa</taxon>
        <taxon>Arthropoda</taxon>
        <taxon>Hexapoda</taxon>
        <taxon>Insecta</taxon>
        <taxon>Pterygota</taxon>
        <taxon>Neoptera</taxon>
        <taxon>Endopterygota</taxon>
        <taxon>Lepidoptera</taxon>
        <taxon>Glossata</taxon>
        <taxon>Ditrysia</taxon>
        <taxon>Noctuoidea</taxon>
        <taxon>Noctuidae</taxon>
        <taxon>Amphipyrinae</taxon>
        <taxon>Spodoptera</taxon>
    </lineage>
</organism>
<evidence type="ECO:0000256" key="1">
    <source>
        <dbReference type="SAM" id="MobiDB-lite"/>
    </source>
</evidence>
<sequence length="183" mass="20153">MGYYTFVYKFGNTENVKAEDRTAGFKSRYFRSVGAFTNIQVHIHKTPRPGTTICGSHKELLRAGIEPATRCTAAGCITTATTVQSKLSDVATSPTPAPTPAAAAARAAPFAPSRGSQRRSSQRRSSQRRSSQRRSSQRRSSHRRSSQRRKLCVRPGASRAGHCRPATSRGCWHYYSNATQSFI</sequence>